<comment type="caution">
    <text evidence="10">The sequence shown here is derived from an EMBL/GenBank/DDBJ whole genome shotgun (WGS) entry which is preliminary data.</text>
</comment>
<evidence type="ECO:0000256" key="8">
    <source>
        <dbReference type="ARBA" id="ARBA00023052"/>
    </source>
</evidence>
<keyword evidence="6" id="KW-0479">Metal-binding</keyword>
<dbReference type="EMBL" id="MNXQ01000003">
    <property type="protein sequence ID" value="OIP04418.1"/>
    <property type="molecule type" value="Genomic_DNA"/>
</dbReference>
<evidence type="ECO:0000256" key="1">
    <source>
        <dbReference type="ARBA" id="ARBA00001936"/>
    </source>
</evidence>
<dbReference type="InterPro" id="IPR005474">
    <property type="entry name" value="Transketolase_N"/>
</dbReference>
<dbReference type="InterPro" id="IPR005475">
    <property type="entry name" value="Transketolase-like_Pyr-bd"/>
</dbReference>
<reference evidence="10 11" key="1">
    <citation type="journal article" date="2016" name="Environ. Microbiol.">
        <title>Genomic resolution of a cold subsurface aquifer community provides metabolic insights for novel microbes adapted to high CO concentrations.</title>
        <authorList>
            <person name="Probst A.J."/>
            <person name="Castelle C.J."/>
            <person name="Singh A."/>
            <person name="Brown C.T."/>
            <person name="Anantharaman K."/>
            <person name="Sharon I."/>
            <person name="Hug L.A."/>
            <person name="Burstein D."/>
            <person name="Emerson J.B."/>
            <person name="Thomas B.C."/>
            <person name="Banfield J.F."/>
        </authorList>
    </citation>
    <scope>NUCLEOTIDE SEQUENCE [LARGE SCALE GENOMIC DNA]</scope>
    <source>
        <strain evidence="10">CG2_30_44_31</strain>
    </source>
</reference>
<evidence type="ECO:0000256" key="3">
    <source>
        <dbReference type="ARBA" id="ARBA00001964"/>
    </source>
</evidence>
<dbReference type="PROSITE" id="PS00802">
    <property type="entry name" value="TRANSKETOLASE_2"/>
    <property type="match status" value="1"/>
</dbReference>
<evidence type="ECO:0000313" key="10">
    <source>
        <dbReference type="EMBL" id="OIP04418.1"/>
    </source>
</evidence>
<sequence length="651" mass="71778">MEKQLIAKANLMRGYNLVALNCAGSGHSGGTLSIMDVAAALYLQVAKIDPKNPDWENRDRIVWSAGHKCPALYISLAMSGFFPIEETALLRKIDSKFQGHPHWLKLKGVEVSTGSLGQGFGLAVGMALAAKLNKQKHKVYVITGDGEWDEGSMWESAMEAANFKLDNLIVCIDRNGLQIDGETEKVMKLDSLAEKLKSFGFRVYSANGHKMTGILQVFKKAKAVKGKPTAIIFKTIKGKGVSFMENAAAWHGKAPNDEELARALKELGLEKKIDVKAFKAKAAGYQKKMDKLIDKMMPKFNHNYWWNSQEKMKAMMEPTRFGFGRALAKSGADERVVCLGLDISESVQISKFYDGFPERKQRFLSMGIAEQSATAAAGGLAREGKLPVLSTYGVFCSQRNADQMRTSICYGNLNVLFGGAHGGISVGPDGATHQALEEISVVGILPNMTLVVPADSVETERLTEYLLFKVKGPKYIRFAREATAIVSSKNTPLLLGKANVIRFRREAEIFMEAFETILGEKYKSEKERVTIVSCGPELAEAMRAAWILKQEYGLETRVINLHTIKPLDKETIIKAAKETKLVVTAEEHQKGGLGNLVAGVIMEANLSKAIKFKMIGIEDRFGESGNSWELMKWFGLSAEFIAQKVVKSLKE</sequence>
<dbReference type="Gene3D" id="3.40.50.920">
    <property type="match status" value="1"/>
</dbReference>
<dbReference type="GO" id="GO:0046872">
    <property type="term" value="F:metal ion binding"/>
    <property type="evidence" value="ECO:0007669"/>
    <property type="project" value="UniProtKB-KW"/>
</dbReference>
<dbReference type="CDD" id="cd07033">
    <property type="entry name" value="TPP_PYR_DXS_TK_like"/>
    <property type="match status" value="1"/>
</dbReference>
<dbReference type="Pfam" id="PF02780">
    <property type="entry name" value="Transketolase_C"/>
    <property type="match status" value="1"/>
</dbReference>
<keyword evidence="5" id="KW-0808">Transferase</keyword>
<dbReference type="Gene3D" id="3.40.50.970">
    <property type="match status" value="2"/>
</dbReference>
<dbReference type="InterPro" id="IPR020826">
    <property type="entry name" value="Transketolase_BS"/>
</dbReference>
<dbReference type="SUPFAM" id="SSF52518">
    <property type="entry name" value="Thiamin diphosphate-binding fold (THDP-binding)"/>
    <property type="match status" value="2"/>
</dbReference>
<comment type="cofactor">
    <cofactor evidence="1">
        <name>Mn(2+)</name>
        <dbReference type="ChEBI" id="CHEBI:29035"/>
    </cofactor>
</comment>
<dbReference type="Pfam" id="PF00456">
    <property type="entry name" value="Transketolase_N"/>
    <property type="match status" value="1"/>
</dbReference>
<organism evidence="10 11">
    <name type="scientific">Candidatus Beckwithbacteria bacterium CG2_30_44_31</name>
    <dbReference type="NCBI Taxonomy" id="1805035"/>
    <lineage>
        <taxon>Bacteria</taxon>
        <taxon>Candidatus Beckwithiibacteriota</taxon>
    </lineage>
</organism>
<dbReference type="Pfam" id="PF02779">
    <property type="entry name" value="Transket_pyr"/>
    <property type="match status" value="1"/>
</dbReference>
<feature type="domain" description="Transketolase-like pyrimidine-binding" evidence="9">
    <location>
        <begin position="317"/>
        <end position="485"/>
    </location>
</feature>
<evidence type="ECO:0000256" key="2">
    <source>
        <dbReference type="ARBA" id="ARBA00001946"/>
    </source>
</evidence>
<evidence type="ECO:0000259" key="9">
    <source>
        <dbReference type="SMART" id="SM00861"/>
    </source>
</evidence>
<keyword evidence="7" id="KW-0460">Magnesium</keyword>
<dbReference type="CDD" id="cd02012">
    <property type="entry name" value="TPP_TK"/>
    <property type="match status" value="1"/>
</dbReference>
<dbReference type="AlphaFoldDB" id="A0A1J5B8X1"/>
<gene>
    <name evidence="10" type="ORF">AUK18_00105</name>
</gene>
<dbReference type="InterPro" id="IPR009014">
    <property type="entry name" value="Transketo_C/PFOR_II"/>
</dbReference>
<dbReference type="InterPro" id="IPR033248">
    <property type="entry name" value="Transketolase_C"/>
</dbReference>
<dbReference type="FunFam" id="3.40.50.970:FF:000129">
    <property type="entry name" value="Transketolase"/>
    <property type="match status" value="1"/>
</dbReference>
<comment type="cofactor">
    <cofactor evidence="3">
        <name>thiamine diphosphate</name>
        <dbReference type="ChEBI" id="CHEBI:58937"/>
    </cofactor>
</comment>
<dbReference type="Proteomes" id="UP000183605">
    <property type="component" value="Unassembled WGS sequence"/>
</dbReference>
<name>A0A1J5B8X1_9BACT</name>
<dbReference type="SMART" id="SM00861">
    <property type="entry name" value="Transket_pyr"/>
    <property type="match status" value="1"/>
</dbReference>
<dbReference type="SUPFAM" id="SSF52922">
    <property type="entry name" value="TK C-terminal domain-like"/>
    <property type="match status" value="1"/>
</dbReference>
<comment type="similarity">
    <text evidence="4">Belongs to the transketolase family.</text>
</comment>
<accession>A0A1J5B8X1</accession>
<evidence type="ECO:0000256" key="5">
    <source>
        <dbReference type="ARBA" id="ARBA00022679"/>
    </source>
</evidence>
<dbReference type="GO" id="GO:0016740">
    <property type="term" value="F:transferase activity"/>
    <property type="evidence" value="ECO:0007669"/>
    <property type="project" value="UniProtKB-KW"/>
</dbReference>
<dbReference type="InterPro" id="IPR029061">
    <property type="entry name" value="THDP-binding"/>
</dbReference>
<dbReference type="NCBIfam" id="NF004559">
    <property type="entry name" value="PRK05899.2-5"/>
    <property type="match status" value="1"/>
</dbReference>
<dbReference type="InterPro" id="IPR051157">
    <property type="entry name" value="PDH/Transketolase"/>
</dbReference>
<dbReference type="PANTHER" id="PTHR43825:SF1">
    <property type="entry name" value="TRANSKETOLASE-LIKE PYRIMIDINE-BINDING DOMAIN-CONTAINING PROTEIN"/>
    <property type="match status" value="1"/>
</dbReference>
<dbReference type="GO" id="GO:0005737">
    <property type="term" value="C:cytoplasm"/>
    <property type="evidence" value="ECO:0007669"/>
    <property type="project" value="UniProtKB-ARBA"/>
</dbReference>
<evidence type="ECO:0000313" key="11">
    <source>
        <dbReference type="Proteomes" id="UP000183605"/>
    </source>
</evidence>
<comment type="cofactor">
    <cofactor evidence="2">
        <name>Mg(2+)</name>
        <dbReference type="ChEBI" id="CHEBI:18420"/>
    </cofactor>
</comment>
<dbReference type="PANTHER" id="PTHR43825">
    <property type="entry name" value="PYRUVATE DEHYDROGENASE E1 COMPONENT"/>
    <property type="match status" value="1"/>
</dbReference>
<proteinExistence type="inferred from homology"/>
<protein>
    <submittedName>
        <fullName evidence="10">Transketolase</fullName>
    </submittedName>
</protein>
<evidence type="ECO:0000256" key="7">
    <source>
        <dbReference type="ARBA" id="ARBA00022842"/>
    </source>
</evidence>
<evidence type="ECO:0000256" key="4">
    <source>
        <dbReference type="ARBA" id="ARBA00007131"/>
    </source>
</evidence>
<keyword evidence="8" id="KW-0786">Thiamine pyrophosphate</keyword>
<evidence type="ECO:0000256" key="6">
    <source>
        <dbReference type="ARBA" id="ARBA00022723"/>
    </source>
</evidence>